<feature type="region of interest" description="Disordered" evidence="1">
    <location>
        <begin position="1"/>
        <end position="27"/>
    </location>
</feature>
<sequence>MAFSPHDCRHGNHLPDNGLDRMSPSRDVGTDIVDAEAACRAGSDSTCHARSVPSVMPAPFPSHGLLTSLRMRPVPNRSGGTHRRPLMRRAMSSTPRNSCYPGSTRRNERAPRRRVPRGSRVRSRERGPAAGRPPHLPVFPAGRMSVVFPG</sequence>
<keyword evidence="3" id="KW-1185">Reference proteome</keyword>
<evidence type="ECO:0000313" key="2">
    <source>
        <dbReference type="EMBL" id="GES34783.1"/>
    </source>
</evidence>
<evidence type="ECO:0000256" key="1">
    <source>
        <dbReference type="SAM" id="MobiDB-lite"/>
    </source>
</evidence>
<feature type="region of interest" description="Disordered" evidence="1">
    <location>
        <begin position="46"/>
        <end position="150"/>
    </location>
</feature>
<name>A0ABQ0YE30_9NOCA</name>
<accession>A0ABQ0YE30</accession>
<proteinExistence type="predicted"/>
<dbReference type="Proteomes" id="UP000325466">
    <property type="component" value="Unassembled WGS sequence"/>
</dbReference>
<evidence type="ECO:0000313" key="3">
    <source>
        <dbReference type="Proteomes" id="UP000325466"/>
    </source>
</evidence>
<comment type="caution">
    <text evidence="2">The sequence shown here is derived from an EMBL/GenBank/DDBJ whole genome shotgun (WGS) entry which is preliminary data.</text>
</comment>
<organism evidence="2 3">
    <name type="scientific">Rhodococcus aetherivorans</name>
    <dbReference type="NCBI Taxonomy" id="191292"/>
    <lineage>
        <taxon>Bacteria</taxon>
        <taxon>Bacillati</taxon>
        <taxon>Actinomycetota</taxon>
        <taxon>Actinomycetes</taxon>
        <taxon>Mycobacteriales</taxon>
        <taxon>Nocardiaceae</taxon>
        <taxon>Rhodococcus</taxon>
    </lineage>
</organism>
<protein>
    <submittedName>
        <fullName evidence="2">Uncharacterized protein</fullName>
    </submittedName>
</protein>
<feature type="compositionally biased region" description="Polar residues" evidence="1">
    <location>
        <begin position="91"/>
        <end position="101"/>
    </location>
</feature>
<gene>
    <name evidence="2" type="ORF">RAJCM14343_0023</name>
</gene>
<feature type="compositionally biased region" description="Basic residues" evidence="1">
    <location>
        <begin position="111"/>
        <end position="121"/>
    </location>
</feature>
<reference evidence="2 3" key="1">
    <citation type="journal article" date="2018" name="Biodegradation">
        <title>1,4-Dioxane degradation characteristics of Rhodococcus aetherivorans JCM 14343.</title>
        <authorList>
            <person name="Inoue D."/>
            <person name="Tsunoda T."/>
            <person name="Yamamoto N."/>
            <person name="Ike M."/>
            <person name="Sei K."/>
        </authorList>
    </citation>
    <scope>NUCLEOTIDE SEQUENCE [LARGE SCALE GENOMIC DNA]</scope>
    <source>
        <strain evidence="2 3">JCM 14343</strain>
    </source>
</reference>
<dbReference type="EMBL" id="BLAH01000004">
    <property type="protein sequence ID" value="GES34783.1"/>
    <property type="molecule type" value="Genomic_DNA"/>
</dbReference>
<feature type="compositionally biased region" description="Basic and acidic residues" evidence="1">
    <location>
        <begin position="1"/>
        <end position="10"/>
    </location>
</feature>